<evidence type="ECO:0000313" key="2">
    <source>
        <dbReference type="Proteomes" id="UP001501343"/>
    </source>
</evidence>
<accession>A0ABP5APC3</accession>
<dbReference type="EMBL" id="BAAAOF010000002">
    <property type="protein sequence ID" value="GAA1917921.1"/>
    <property type="molecule type" value="Genomic_DNA"/>
</dbReference>
<sequence>MRHDDVKVAVLGVGAIAVVVTMTGCAGSPSGDETSIPPSSTTYEDGVYEARGWYGGLPSHHDVTLTIEDDVVTDVAITTPAEDETSLGYQQRFAQALPDAVIGRPIDGLEIDRLAGSSGCSEGFMDALEKIKTQARN</sequence>
<keyword evidence="2" id="KW-1185">Reference proteome</keyword>
<reference evidence="2" key="1">
    <citation type="journal article" date="2019" name="Int. J. Syst. Evol. Microbiol.">
        <title>The Global Catalogue of Microorganisms (GCM) 10K type strain sequencing project: providing services to taxonomists for standard genome sequencing and annotation.</title>
        <authorList>
            <consortium name="The Broad Institute Genomics Platform"/>
            <consortium name="The Broad Institute Genome Sequencing Center for Infectious Disease"/>
            <person name="Wu L."/>
            <person name="Ma J."/>
        </authorList>
    </citation>
    <scope>NUCLEOTIDE SEQUENCE [LARGE SCALE GENOMIC DNA]</scope>
    <source>
        <strain evidence="2">JCM 14900</strain>
    </source>
</reference>
<comment type="caution">
    <text evidence="1">The sequence shown here is derived from an EMBL/GenBank/DDBJ whole genome shotgun (WGS) entry which is preliminary data.</text>
</comment>
<dbReference type="Proteomes" id="UP001501343">
    <property type="component" value="Unassembled WGS sequence"/>
</dbReference>
<gene>
    <name evidence="1" type="ORF">GCM10009775_08120</name>
</gene>
<organism evidence="1 2">
    <name type="scientific">Microbacterium aoyamense</name>
    <dbReference type="NCBI Taxonomy" id="344166"/>
    <lineage>
        <taxon>Bacteria</taxon>
        <taxon>Bacillati</taxon>
        <taxon>Actinomycetota</taxon>
        <taxon>Actinomycetes</taxon>
        <taxon>Micrococcales</taxon>
        <taxon>Microbacteriaceae</taxon>
        <taxon>Microbacterium</taxon>
    </lineage>
</organism>
<name>A0ABP5APC3_9MICO</name>
<evidence type="ECO:0008006" key="3">
    <source>
        <dbReference type="Google" id="ProtNLM"/>
    </source>
</evidence>
<protein>
    <recommendedName>
        <fullName evidence="3">FMN-binding domain-containing protein</fullName>
    </recommendedName>
</protein>
<evidence type="ECO:0000313" key="1">
    <source>
        <dbReference type="EMBL" id="GAA1917921.1"/>
    </source>
</evidence>
<dbReference type="PROSITE" id="PS51257">
    <property type="entry name" value="PROKAR_LIPOPROTEIN"/>
    <property type="match status" value="1"/>
</dbReference>
<dbReference type="RefSeq" id="WP_248145709.1">
    <property type="nucleotide sequence ID" value="NZ_BAAAOF010000002.1"/>
</dbReference>
<proteinExistence type="predicted"/>